<gene>
    <name evidence="2" type="ORF">CTI12_AA258830</name>
</gene>
<dbReference type="SUPFAM" id="SSF56219">
    <property type="entry name" value="DNase I-like"/>
    <property type="match status" value="1"/>
</dbReference>
<name>A0A2U1NJ11_ARTAN</name>
<dbReference type="Proteomes" id="UP000245207">
    <property type="component" value="Unassembled WGS sequence"/>
</dbReference>
<feature type="compositionally biased region" description="Basic and acidic residues" evidence="1">
    <location>
        <begin position="86"/>
        <end position="101"/>
    </location>
</feature>
<dbReference type="Gene3D" id="3.60.10.10">
    <property type="entry name" value="Endonuclease/exonuclease/phosphatase"/>
    <property type="match status" value="1"/>
</dbReference>
<dbReference type="EMBL" id="PKPP01002730">
    <property type="protein sequence ID" value="PWA73502.1"/>
    <property type="molecule type" value="Genomic_DNA"/>
</dbReference>
<dbReference type="OrthoDB" id="1881450at2759"/>
<dbReference type="InterPro" id="IPR036691">
    <property type="entry name" value="Endo/exonu/phosph_ase_sf"/>
</dbReference>
<keyword evidence="2" id="KW-0808">Transferase</keyword>
<proteinExistence type="predicted"/>
<sequence length="415" mass="46924">MKSGNGLVQDIKGFGLTNVDSTCHGSVNLDRDVEVGNNVDETKETISDSHMDTVQNHKPRDNKKASTGDKIFKSHSDPNLASPYDDTLKSTKSMKKEENKKGRLAMKIRSKSYDSAIDYGGQWKGKLSMRKFKELASTKHLRVKKKTISIQKSNKENETSQGGSRNSCGGPIRVNRKIGEEELSQLEEFGESIGLIWECRRKTAGRAVAIQETREERAGIGMGKVGKVDWIRELCIKEKPVVVGIQETKSRNMDMKMVNNIWGSDDVDYVKKDADGRSGGILLMWDNKVFNKDQVISEPGFVAVLGRWIGVSDMVGFVNVYGPRNESDRKALWHRISTVIGIVNACWCIFGDFNEVRRMDERMNTEFSTRGALEFNDFIRRENLIDVPLGANREHRTTIKNHLQTSNNPWFDLQE</sequence>
<keyword evidence="3" id="KW-1185">Reference proteome</keyword>
<dbReference type="AlphaFoldDB" id="A0A2U1NJ11"/>
<organism evidence="2 3">
    <name type="scientific">Artemisia annua</name>
    <name type="common">Sweet wormwood</name>
    <dbReference type="NCBI Taxonomy" id="35608"/>
    <lineage>
        <taxon>Eukaryota</taxon>
        <taxon>Viridiplantae</taxon>
        <taxon>Streptophyta</taxon>
        <taxon>Embryophyta</taxon>
        <taxon>Tracheophyta</taxon>
        <taxon>Spermatophyta</taxon>
        <taxon>Magnoliopsida</taxon>
        <taxon>eudicotyledons</taxon>
        <taxon>Gunneridae</taxon>
        <taxon>Pentapetalae</taxon>
        <taxon>asterids</taxon>
        <taxon>campanulids</taxon>
        <taxon>Asterales</taxon>
        <taxon>Asteraceae</taxon>
        <taxon>Asteroideae</taxon>
        <taxon>Anthemideae</taxon>
        <taxon>Artemisiinae</taxon>
        <taxon>Artemisia</taxon>
    </lineage>
</organism>
<reference evidence="2 3" key="1">
    <citation type="journal article" date="2018" name="Mol. Plant">
        <title>The genome of Artemisia annua provides insight into the evolution of Asteraceae family and artemisinin biosynthesis.</title>
        <authorList>
            <person name="Shen Q."/>
            <person name="Zhang L."/>
            <person name="Liao Z."/>
            <person name="Wang S."/>
            <person name="Yan T."/>
            <person name="Shi P."/>
            <person name="Liu M."/>
            <person name="Fu X."/>
            <person name="Pan Q."/>
            <person name="Wang Y."/>
            <person name="Lv Z."/>
            <person name="Lu X."/>
            <person name="Zhang F."/>
            <person name="Jiang W."/>
            <person name="Ma Y."/>
            <person name="Chen M."/>
            <person name="Hao X."/>
            <person name="Li L."/>
            <person name="Tang Y."/>
            <person name="Lv G."/>
            <person name="Zhou Y."/>
            <person name="Sun X."/>
            <person name="Brodelius P.E."/>
            <person name="Rose J.K.C."/>
            <person name="Tang K."/>
        </authorList>
    </citation>
    <scope>NUCLEOTIDE SEQUENCE [LARGE SCALE GENOMIC DNA]</scope>
    <source>
        <strain evidence="3">cv. Huhao1</strain>
        <tissue evidence="2">Leaf</tissue>
    </source>
</reference>
<evidence type="ECO:0000256" key="1">
    <source>
        <dbReference type="SAM" id="MobiDB-lite"/>
    </source>
</evidence>
<feature type="region of interest" description="Disordered" evidence="1">
    <location>
        <begin position="145"/>
        <end position="172"/>
    </location>
</feature>
<keyword evidence="2" id="KW-0695">RNA-directed DNA polymerase</keyword>
<evidence type="ECO:0000313" key="2">
    <source>
        <dbReference type="EMBL" id="PWA73502.1"/>
    </source>
</evidence>
<keyword evidence="2" id="KW-0548">Nucleotidyltransferase</keyword>
<accession>A0A2U1NJ11</accession>
<evidence type="ECO:0000313" key="3">
    <source>
        <dbReference type="Proteomes" id="UP000245207"/>
    </source>
</evidence>
<feature type="region of interest" description="Disordered" evidence="1">
    <location>
        <begin position="43"/>
        <end position="103"/>
    </location>
</feature>
<dbReference type="GO" id="GO:0003964">
    <property type="term" value="F:RNA-directed DNA polymerase activity"/>
    <property type="evidence" value="ECO:0007669"/>
    <property type="project" value="UniProtKB-KW"/>
</dbReference>
<protein>
    <submittedName>
        <fullName evidence="2">RNA-directed DNA polymerase, eukaryota</fullName>
    </submittedName>
</protein>
<comment type="caution">
    <text evidence="2">The sequence shown here is derived from an EMBL/GenBank/DDBJ whole genome shotgun (WGS) entry which is preliminary data.</text>
</comment>
<feature type="compositionally biased region" description="Basic and acidic residues" evidence="1">
    <location>
        <begin position="58"/>
        <end position="76"/>
    </location>
</feature>